<dbReference type="AlphaFoldDB" id="F8K085"/>
<keyword evidence="4" id="KW-1185">Reference proteome</keyword>
<evidence type="ECO:0000313" key="3">
    <source>
        <dbReference type="EMBL" id="AEW96069.1"/>
    </source>
</evidence>
<dbReference type="OrthoDB" id="4277223at2"/>
<organism evidence="3 4">
    <name type="scientific">Streptantibioticus cattleyicolor (strain ATCC 35852 / DSM 46488 / JCM 4925 / NBRC 14057 / NRRL 8057)</name>
    <name type="common">Streptomyces cattleya</name>
    <dbReference type="NCBI Taxonomy" id="1003195"/>
    <lineage>
        <taxon>Bacteria</taxon>
        <taxon>Bacillati</taxon>
        <taxon>Actinomycetota</taxon>
        <taxon>Actinomycetes</taxon>
        <taxon>Kitasatosporales</taxon>
        <taxon>Streptomycetaceae</taxon>
        <taxon>Streptantibioticus</taxon>
    </lineage>
</organism>
<evidence type="ECO:0000313" key="4">
    <source>
        <dbReference type="Proteomes" id="UP000007842"/>
    </source>
</evidence>
<accession>G8X078</accession>
<gene>
    <name evidence="3" type="ordered locus">SCATT_36980</name>
</gene>
<keyword evidence="2" id="KW-0812">Transmembrane</keyword>
<feature type="compositionally biased region" description="Low complexity" evidence="1">
    <location>
        <begin position="9"/>
        <end position="37"/>
    </location>
</feature>
<evidence type="ECO:0000256" key="2">
    <source>
        <dbReference type="SAM" id="Phobius"/>
    </source>
</evidence>
<feature type="transmembrane region" description="Helical" evidence="2">
    <location>
        <begin position="144"/>
        <end position="164"/>
    </location>
</feature>
<feature type="region of interest" description="Disordered" evidence="1">
    <location>
        <begin position="1"/>
        <end position="37"/>
    </location>
</feature>
<dbReference type="KEGG" id="sct:SCAT_3709"/>
<feature type="transmembrane region" description="Helical" evidence="2">
    <location>
        <begin position="73"/>
        <end position="96"/>
    </location>
</feature>
<dbReference type="KEGG" id="scy:SCATT_36980"/>
<evidence type="ECO:0000256" key="1">
    <source>
        <dbReference type="SAM" id="MobiDB-lite"/>
    </source>
</evidence>
<dbReference type="PATRIC" id="fig|1003195.11.peg.5170"/>
<dbReference type="STRING" id="1003195.SCATT_36980"/>
<dbReference type="EMBL" id="CP003219">
    <property type="protein sequence ID" value="AEW96069.1"/>
    <property type="molecule type" value="Genomic_DNA"/>
</dbReference>
<proteinExistence type="predicted"/>
<name>F8K085_STREN</name>
<feature type="transmembrane region" description="Helical" evidence="2">
    <location>
        <begin position="108"/>
        <end position="132"/>
    </location>
</feature>
<keyword evidence="2" id="KW-1133">Transmembrane helix</keyword>
<keyword evidence="2" id="KW-0472">Membrane</keyword>
<dbReference type="eggNOG" id="COG1716">
    <property type="taxonomic scope" value="Bacteria"/>
</dbReference>
<dbReference type="RefSeq" id="WP_014144429.1">
    <property type="nucleotide sequence ID" value="NC_016111.1"/>
</dbReference>
<dbReference type="Proteomes" id="UP000007842">
    <property type="component" value="Chromosome"/>
</dbReference>
<dbReference type="HOGENOM" id="CLU_108944_0_0_11"/>
<reference evidence="4" key="1">
    <citation type="submission" date="2011-12" db="EMBL/GenBank/DDBJ databases">
        <title>Complete genome sequence of Streptomyces cattleya strain DSM 46488.</title>
        <authorList>
            <person name="Ou H.-Y."/>
            <person name="Li P."/>
            <person name="Zhao C."/>
            <person name="O'Hagan D."/>
            <person name="Deng Z."/>
        </authorList>
    </citation>
    <scope>NUCLEOTIDE SEQUENCE [LARGE SCALE GENOMIC DNA]</scope>
    <source>
        <strain evidence="4">ATCC 35852 / DSM 46488 / JCM 4925 / NBRC 14057 / NRRL 8057</strain>
    </source>
</reference>
<feature type="transmembrane region" description="Helical" evidence="2">
    <location>
        <begin position="170"/>
        <end position="196"/>
    </location>
</feature>
<sequence length="201" mass="20484">MSYPPGPQDPYGQQQPGYGQPQQGQQPQYGYPQQGQPQYGYPQQPGYPGYAGYPGVAGQVPMQMPGIAQAARVILFVLGGLQILGAIGVAVLFAVAKGATSGTDVEGAGSAMAGIGIVIALVMAALAGLLIFLGARFGKGGNGIRITTIVYSCLLLLGALGNFARGAGGALFGVTGLALGGFLLASMLQSSTAAWFKRPRY</sequence>
<accession>F8K085</accession>
<protein>
    <submittedName>
        <fullName evidence="3">Uncharacterized protein</fullName>
    </submittedName>
</protein>